<dbReference type="PANTHER" id="PTHR22014:SF2">
    <property type="entry name" value="RNA-BINDING PROTEIN 33"/>
    <property type="match status" value="1"/>
</dbReference>
<feature type="region of interest" description="Disordered" evidence="1">
    <location>
        <begin position="135"/>
        <end position="542"/>
    </location>
</feature>
<dbReference type="PANTHER" id="PTHR22014">
    <property type="entry name" value="RNA-BINDING PROTEIN 33"/>
    <property type="match status" value="1"/>
</dbReference>
<keyword evidence="3" id="KW-1185">Reference proteome</keyword>
<feature type="compositionally biased region" description="Pro residues" evidence="1">
    <location>
        <begin position="504"/>
        <end position="517"/>
    </location>
</feature>
<dbReference type="Proteomes" id="UP001307889">
    <property type="component" value="Chromosome 11"/>
</dbReference>
<feature type="region of interest" description="Disordered" evidence="1">
    <location>
        <begin position="632"/>
        <end position="656"/>
    </location>
</feature>
<protein>
    <recommendedName>
        <fullName evidence="4">RRM domain-containing protein</fullName>
    </recommendedName>
</protein>
<evidence type="ECO:0008006" key="4">
    <source>
        <dbReference type="Google" id="ProtNLM"/>
    </source>
</evidence>
<dbReference type="SUPFAM" id="SSF54928">
    <property type="entry name" value="RNA-binding domain, RBD"/>
    <property type="match status" value="1"/>
</dbReference>
<dbReference type="InterPro" id="IPR035979">
    <property type="entry name" value="RBD_domain_sf"/>
</dbReference>
<dbReference type="Gene3D" id="3.30.70.330">
    <property type="match status" value="1"/>
</dbReference>
<organism evidence="2 3">
    <name type="scientific">Nesidiocoris tenuis</name>
    <dbReference type="NCBI Taxonomy" id="355587"/>
    <lineage>
        <taxon>Eukaryota</taxon>
        <taxon>Metazoa</taxon>
        <taxon>Ecdysozoa</taxon>
        <taxon>Arthropoda</taxon>
        <taxon>Hexapoda</taxon>
        <taxon>Insecta</taxon>
        <taxon>Pterygota</taxon>
        <taxon>Neoptera</taxon>
        <taxon>Paraneoptera</taxon>
        <taxon>Hemiptera</taxon>
        <taxon>Heteroptera</taxon>
        <taxon>Panheteroptera</taxon>
        <taxon>Cimicomorpha</taxon>
        <taxon>Miridae</taxon>
        <taxon>Dicyphina</taxon>
        <taxon>Nesidiocoris</taxon>
    </lineage>
</organism>
<feature type="compositionally biased region" description="Low complexity" evidence="1">
    <location>
        <begin position="353"/>
        <end position="368"/>
    </location>
</feature>
<feature type="compositionally biased region" description="Polar residues" evidence="1">
    <location>
        <begin position="327"/>
        <end position="341"/>
    </location>
</feature>
<reference evidence="2 3" key="1">
    <citation type="submission" date="2023-09" db="EMBL/GenBank/DDBJ databases">
        <title>Nesidiocoris tenuis whole genome shotgun sequence.</title>
        <authorList>
            <person name="Shibata T."/>
            <person name="Shimoda M."/>
            <person name="Kobayashi T."/>
            <person name="Uehara T."/>
        </authorList>
    </citation>
    <scope>NUCLEOTIDE SEQUENCE [LARGE SCALE GENOMIC DNA]</scope>
    <source>
        <strain evidence="2 3">Japan</strain>
    </source>
</reference>
<dbReference type="EMBL" id="AP028919">
    <property type="protein sequence ID" value="BES99785.1"/>
    <property type="molecule type" value="Genomic_DNA"/>
</dbReference>
<feature type="compositionally biased region" description="Polar residues" evidence="1">
    <location>
        <begin position="369"/>
        <end position="379"/>
    </location>
</feature>
<feature type="compositionally biased region" description="Low complexity" evidence="1">
    <location>
        <begin position="169"/>
        <end position="188"/>
    </location>
</feature>
<feature type="compositionally biased region" description="Low complexity" evidence="1">
    <location>
        <begin position="266"/>
        <end position="286"/>
    </location>
</feature>
<evidence type="ECO:0000313" key="2">
    <source>
        <dbReference type="EMBL" id="BES99785.1"/>
    </source>
</evidence>
<dbReference type="InterPro" id="IPR012677">
    <property type="entry name" value="Nucleotide-bd_a/b_plait_sf"/>
</dbReference>
<dbReference type="CDD" id="cd00590">
    <property type="entry name" value="RRM_SF"/>
    <property type="match status" value="1"/>
</dbReference>
<feature type="compositionally biased region" description="Low complexity" evidence="1">
    <location>
        <begin position="315"/>
        <end position="326"/>
    </location>
</feature>
<gene>
    <name evidence="2" type="ORF">NTJ_12603</name>
</gene>
<evidence type="ECO:0000256" key="1">
    <source>
        <dbReference type="SAM" id="MobiDB-lite"/>
    </source>
</evidence>
<feature type="compositionally biased region" description="Low complexity" evidence="1">
    <location>
        <begin position="386"/>
        <end position="406"/>
    </location>
</feature>
<name>A0ABN7B5V8_9HEMI</name>
<feature type="compositionally biased region" description="Pro residues" evidence="1">
    <location>
        <begin position="447"/>
        <end position="480"/>
    </location>
</feature>
<feature type="compositionally biased region" description="Polar residues" evidence="1">
    <location>
        <begin position="635"/>
        <end position="656"/>
    </location>
</feature>
<accession>A0ABN7B5V8</accession>
<dbReference type="InterPro" id="IPR039878">
    <property type="entry name" value="RBM33"/>
</dbReference>
<feature type="region of interest" description="Disordered" evidence="1">
    <location>
        <begin position="588"/>
        <end position="607"/>
    </location>
</feature>
<feature type="compositionally biased region" description="Polar residues" evidence="1">
    <location>
        <begin position="519"/>
        <end position="542"/>
    </location>
</feature>
<feature type="region of interest" description="Disordered" evidence="1">
    <location>
        <begin position="69"/>
        <end position="101"/>
    </location>
</feature>
<evidence type="ECO:0000313" key="3">
    <source>
        <dbReference type="Proteomes" id="UP001307889"/>
    </source>
</evidence>
<proteinExistence type="predicted"/>
<feature type="compositionally biased region" description="Gly residues" evidence="1">
    <location>
        <begin position="147"/>
        <end position="156"/>
    </location>
</feature>
<sequence length="788" mass="87869">MADHNDDLLDDDGLDPAFDLDLVDEDALLADDYEENPQSVFKESKRKVIERVLEDDDFIEIGIEEDIGEDVRHENSENGANIAFDEQNDSDDEIKERSRFKTERNITLTPSRSNKPIPETLDAVPVKTVGQLQSIRARLGPQPQGNRRGGGRGGGPNHFRGRGRGGGFFHHPPNHNFQNQQGFNNFQGNNGGPFPPPPPHQQNQYGGPPAYHMGGMPPPQHQYYGGGPPGPPPQHHVEPPPHMAPEQQNLGPQHYQMPPPHFQSYQAPPQQPQQQIPHQAPPNQQQTQPYYENAPPQLKPNQPPARIHVNPHFKNNLGNVWNGINNSWTSQQTSAPQQAMDQYQAPAQGEWADNNSSQDYYNSSSSQSTYNEYGNNQFYGESGQGYQQNNVAPQQYQAPPAAQAPVHQGSWESNHHSNYFPPAVHPPNEQYNYPPDQPPMVGNAVANPPPAYGPQHGPPPNRMGPPPGCMGGPRGPPSFSGPPRHPEHRGPIRGQHPSRGRPPMMGPPPKLMRPPFPSNREQNPPGNIHTGTNPMRPNHNQNLRMENNSNFGPRFRLQNPTPVRTTMVNSKQQRKETASNIVPIKTVSNIPPAAAPPEDEDEETKAYRKKIEAQKKLREDLLRQKEERRKVAIQQKLQQQEDGVETATTPGQSENPETTYKTVRIMQSDGTTVLRKLTLAQIAKLKKITPGAQAAKQTPTKTETIVSKLVSIENLSASTSYRLLMDMARTVGVVETVNLDSDARKAFIRFMKPEDAQLFVRRHHRKMVDLSMIQATVVPESAQSSKRS</sequence>